<dbReference type="EMBL" id="CAACYJ010000027">
    <property type="protein sequence ID" value="VFB19144.1"/>
    <property type="molecule type" value="Genomic_DNA"/>
</dbReference>
<gene>
    <name evidence="1" type="ORF">NCTC10754_01726</name>
</gene>
<evidence type="ECO:0000313" key="1">
    <source>
        <dbReference type="EMBL" id="VFB19144.1"/>
    </source>
</evidence>
<organism evidence="1 2">
    <name type="scientific">Pseudomonas fragi</name>
    <dbReference type="NCBI Taxonomy" id="296"/>
    <lineage>
        <taxon>Bacteria</taxon>
        <taxon>Pseudomonadati</taxon>
        <taxon>Pseudomonadota</taxon>
        <taxon>Gammaproteobacteria</taxon>
        <taxon>Pseudomonadales</taxon>
        <taxon>Pseudomonadaceae</taxon>
        <taxon>Pseudomonas</taxon>
    </lineage>
</organism>
<dbReference type="AlphaFoldDB" id="A0A449IIB3"/>
<protein>
    <submittedName>
        <fullName evidence="1">Uncharacterized protein</fullName>
    </submittedName>
</protein>
<reference evidence="1 2" key="1">
    <citation type="submission" date="2019-02" db="EMBL/GenBank/DDBJ databases">
        <authorList>
            <consortium name="Pathogen Informatics"/>
        </authorList>
    </citation>
    <scope>NUCLEOTIDE SEQUENCE [LARGE SCALE GENOMIC DNA]</scope>
    <source>
        <strain evidence="1 2">3012STDY7103891</strain>
    </source>
</reference>
<sequence>MPAPTIKRLTRSALTTVLTTATMTATTATATAAWRHKHPAA</sequence>
<name>A0A449IIB3_PSEFR</name>
<dbReference type="Proteomes" id="UP000330809">
    <property type="component" value="Unassembled WGS sequence"/>
</dbReference>
<proteinExistence type="predicted"/>
<evidence type="ECO:0000313" key="2">
    <source>
        <dbReference type="Proteomes" id="UP000330809"/>
    </source>
</evidence>
<accession>A0A449IIB3</accession>